<evidence type="ECO:0000313" key="1">
    <source>
        <dbReference type="EMBL" id="CEG40528.1"/>
    </source>
</evidence>
<accession>A0A0P1AHD4</accession>
<sequence length="59" mass="6387">MAKNLSSSPSGSRRINFPTKFLFTYFTGNSHLSALGVALKTTAALYRLHETSPLETAPS</sequence>
<evidence type="ECO:0000313" key="2">
    <source>
        <dbReference type="Proteomes" id="UP000054928"/>
    </source>
</evidence>
<dbReference type="RefSeq" id="XP_024576897.1">
    <property type="nucleotide sequence ID" value="XM_024726196.1"/>
</dbReference>
<proteinExistence type="predicted"/>
<dbReference type="EMBL" id="CCYD01000523">
    <property type="protein sequence ID" value="CEG40528.1"/>
    <property type="molecule type" value="Genomic_DNA"/>
</dbReference>
<keyword evidence="2" id="KW-1185">Reference proteome</keyword>
<dbReference type="Proteomes" id="UP000054928">
    <property type="component" value="Unassembled WGS sequence"/>
</dbReference>
<name>A0A0P1AHD4_PLAHL</name>
<organism evidence="1 2">
    <name type="scientific">Plasmopara halstedii</name>
    <name type="common">Downy mildew of sunflower</name>
    <dbReference type="NCBI Taxonomy" id="4781"/>
    <lineage>
        <taxon>Eukaryota</taxon>
        <taxon>Sar</taxon>
        <taxon>Stramenopiles</taxon>
        <taxon>Oomycota</taxon>
        <taxon>Peronosporomycetes</taxon>
        <taxon>Peronosporales</taxon>
        <taxon>Peronosporaceae</taxon>
        <taxon>Plasmopara</taxon>
    </lineage>
</organism>
<protein>
    <submittedName>
        <fullName evidence="1">Uncharacterized protein</fullName>
    </submittedName>
</protein>
<dbReference type="GeneID" id="36405777"/>
<dbReference type="AlphaFoldDB" id="A0A0P1AHD4"/>
<reference evidence="2" key="1">
    <citation type="submission" date="2014-09" db="EMBL/GenBank/DDBJ databases">
        <authorList>
            <person name="Sharma Rahul"/>
            <person name="Thines Marco"/>
        </authorList>
    </citation>
    <scope>NUCLEOTIDE SEQUENCE [LARGE SCALE GENOMIC DNA]</scope>
</reference>